<dbReference type="RefSeq" id="WP_011587180.1">
    <property type="nucleotide sequence ID" value="NC_008255.1"/>
</dbReference>
<evidence type="ECO:0000256" key="7">
    <source>
        <dbReference type="RuleBase" id="RU364069"/>
    </source>
</evidence>
<proteinExistence type="inferred from homology"/>
<dbReference type="EMBL" id="CP000383">
    <property type="protein sequence ID" value="ABG61075.1"/>
    <property type="molecule type" value="Genomic_DNA"/>
</dbReference>
<dbReference type="InterPro" id="IPR011051">
    <property type="entry name" value="RmlC_Cupin_sf"/>
</dbReference>
<dbReference type="PANTHER" id="PTHR21047:SF2">
    <property type="entry name" value="THYMIDINE DIPHOSPHO-4-KETO-RHAMNOSE 3,5-EPIMERASE"/>
    <property type="match status" value="1"/>
</dbReference>
<dbReference type="Proteomes" id="UP000001822">
    <property type="component" value="Chromosome"/>
</dbReference>
<dbReference type="GO" id="GO:0000271">
    <property type="term" value="P:polysaccharide biosynthetic process"/>
    <property type="evidence" value="ECO:0007669"/>
    <property type="project" value="TreeGrafter"/>
</dbReference>
<dbReference type="UniPathway" id="UPA00124"/>
<keyword evidence="9" id="KW-1185">Reference proteome</keyword>
<accession>A0A6N4SXV5</accession>
<comment type="pathway">
    <text evidence="7">Carbohydrate biosynthesis; dTDP-L-rhamnose biosynthesis.</text>
</comment>
<dbReference type="PANTHER" id="PTHR21047">
    <property type="entry name" value="DTDP-6-DEOXY-D-GLUCOSE-3,5 EPIMERASE"/>
    <property type="match status" value="1"/>
</dbReference>
<reference evidence="8 9" key="1">
    <citation type="journal article" date="2007" name="Appl. Environ. Microbiol.">
        <title>Genome sequence of the cellulolytic gliding bacterium Cytophaga hutchinsonii.</title>
        <authorList>
            <person name="Xie G."/>
            <person name="Bruce D.C."/>
            <person name="Challacombe J.F."/>
            <person name="Chertkov O."/>
            <person name="Detter J.C."/>
            <person name="Gilna P."/>
            <person name="Han C.S."/>
            <person name="Lucas S."/>
            <person name="Misra M."/>
            <person name="Myers G.L."/>
            <person name="Richardson P."/>
            <person name="Tapia R."/>
            <person name="Thayer N."/>
            <person name="Thompson L.S."/>
            <person name="Brettin T.S."/>
            <person name="Henrissat B."/>
            <person name="Wilson D.B."/>
            <person name="McBride M.J."/>
        </authorList>
    </citation>
    <scope>NUCLEOTIDE SEQUENCE [LARGE SCALE GENOMIC DNA]</scope>
    <source>
        <strain evidence="9">ATCC 33406 / DSM 1761 / CIP 103989 / NBRC 15051 / NCIMB 9469 / D465</strain>
    </source>
</reference>
<dbReference type="KEGG" id="chu:CHU_3843"/>
<feature type="site" description="Participates in a stacking interaction with the thymidine ring of dTDP-4-oxo-6-deoxyglucose" evidence="6">
    <location>
        <position position="136"/>
    </location>
</feature>
<dbReference type="InterPro" id="IPR000888">
    <property type="entry name" value="RmlC-like"/>
</dbReference>
<evidence type="ECO:0000256" key="5">
    <source>
        <dbReference type="PIRSR" id="PIRSR600888-1"/>
    </source>
</evidence>
<sequence>MTFTELELKDVILISPNVFGDERGFFMETYNKAVFSKAGLDREFVQDNHSKSSAGVLRGLHFQKNPYAQGKLVRATKGSIWDIVVDLRKNSATYKKAIKILLDDKDKRMLYVPEGFAHGFISIEDCEVQYKCTNLYNKESEGGIRWNDPELGIDWGIENPVVSTKDQELPYLKDIESALNF</sequence>
<evidence type="ECO:0000256" key="4">
    <source>
        <dbReference type="ARBA" id="ARBA00019595"/>
    </source>
</evidence>
<organism evidence="8 9">
    <name type="scientific">Cytophaga hutchinsonii (strain ATCC 33406 / DSM 1761 / CIP 103989 / NBRC 15051 / NCIMB 9469 / D465)</name>
    <dbReference type="NCBI Taxonomy" id="269798"/>
    <lineage>
        <taxon>Bacteria</taxon>
        <taxon>Pseudomonadati</taxon>
        <taxon>Bacteroidota</taxon>
        <taxon>Cytophagia</taxon>
        <taxon>Cytophagales</taxon>
        <taxon>Cytophagaceae</taxon>
        <taxon>Cytophaga</taxon>
    </lineage>
</organism>
<keyword evidence="7 8" id="KW-0413">Isomerase</keyword>
<comment type="catalytic activity">
    <reaction evidence="1 7">
        <text>dTDP-4-dehydro-6-deoxy-alpha-D-glucose = dTDP-4-dehydro-beta-L-rhamnose</text>
        <dbReference type="Rhea" id="RHEA:16969"/>
        <dbReference type="ChEBI" id="CHEBI:57649"/>
        <dbReference type="ChEBI" id="CHEBI:62830"/>
        <dbReference type="EC" id="5.1.3.13"/>
    </reaction>
</comment>
<comment type="function">
    <text evidence="2 7">Catalyzes the epimerization of the C3' and C5'positions of dTDP-6-deoxy-D-xylo-4-hexulose, forming dTDP-6-deoxy-L-lyxo-4-hexulose.</text>
</comment>
<feature type="active site" description="Proton donor" evidence="5">
    <location>
        <position position="130"/>
    </location>
</feature>
<evidence type="ECO:0000256" key="1">
    <source>
        <dbReference type="ARBA" id="ARBA00001298"/>
    </source>
</evidence>
<evidence type="ECO:0000256" key="2">
    <source>
        <dbReference type="ARBA" id="ARBA00001997"/>
    </source>
</evidence>
<dbReference type="GO" id="GO:0005829">
    <property type="term" value="C:cytosol"/>
    <property type="evidence" value="ECO:0007669"/>
    <property type="project" value="TreeGrafter"/>
</dbReference>
<dbReference type="SUPFAM" id="SSF51182">
    <property type="entry name" value="RmlC-like cupins"/>
    <property type="match status" value="1"/>
</dbReference>
<evidence type="ECO:0000256" key="6">
    <source>
        <dbReference type="PIRSR" id="PIRSR600888-3"/>
    </source>
</evidence>
<dbReference type="Pfam" id="PF00908">
    <property type="entry name" value="dTDP_sugar_isom"/>
    <property type="match status" value="1"/>
</dbReference>
<gene>
    <name evidence="8" type="primary">rmlC</name>
    <name evidence="8" type="ordered locus">CHU_3843</name>
</gene>
<comment type="similarity">
    <text evidence="7">Belongs to the dTDP-4-dehydrorhamnose 3,5-epimerase family.</text>
</comment>
<name>A0A6N4SXV5_CYTH3</name>
<evidence type="ECO:0000313" key="9">
    <source>
        <dbReference type="Proteomes" id="UP000001822"/>
    </source>
</evidence>
<dbReference type="Gene3D" id="2.60.120.10">
    <property type="entry name" value="Jelly Rolls"/>
    <property type="match status" value="1"/>
</dbReference>
<evidence type="ECO:0000313" key="8">
    <source>
        <dbReference type="EMBL" id="ABG61075.1"/>
    </source>
</evidence>
<dbReference type="GO" id="GO:0008830">
    <property type="term" value="F:dTDP-4-dehydrorhamnose 3,5-epimerase activity"/>
    <property type="evidence" value="ECO:0007669"/>
    <property type="project" value="UniProtKB-UniRule"/>
</dbReference>
<dbReference type="InterPro" id="IPR014710">
    <property type="entry name" value="RmlC-like_jellyroll"/>
</dbReference>
<dbReference type="NCBIfam" id="TIGR01221">
    <property type="entry name" value="rmlC"/>
    <property type="match status" value="1"/>
</dbReference>
<dbReference type="OrthoDB" id="9800680at2"/>
<dbReference type="EC" id="5.1.3.13" evidence="3 7"/>
<dbReference type="CDD" id="cd00438">
    <property type="entry name" value="cupin_RmlC"/>
    <property type="match status" value="1"/>
</dbReference>
<dbReference type="AlphaFoldDB" id="A0A6N4SXV5"/>
<dbReference type="GO" id="GO:0019305">
    <property type="term" value="P:dTDP-rhamnose biosynthetic process"/>
    <property type="evidence" value="ECO:0007669"/>
    <property type="project" value="UniProtKB-UniRule"/>
</dbReference>
<feature type="active site" description="Proton acceptor" evidence="5">
    <location>
        <position position="61"/>
    </location>
</feature>
<comment type="subunit">
    <text evidence="7">Homodimer.</text>
</comment>
<evidence type="ECO:0000256" key="3">
    <source>
        <dbReference type="ARBA" id="ARBA00012098"/>
    </source>
</evidence>
<protein>
    <recommendedName>
        <fullName evidence="4 7">dTDP-4-dehydrorhamnose 3,5-epimerase</fullName>
        <ecNumber evidence="3 7">5.1.3.13</ecNumber>
    </recommendedName>
    <alternativeName>
        <fullName evidence="7">Thymidine diphospho-4-keto-rhamnose 3,5-epimerase</fullName>
    </alternativeName>
</protein>